<evidence type="ECO:0000313" key="1">
    <source>
        <dbReference type="EMBL" id="QWZ10032.1"/>
    </source>
</evidence>
<gene>
    <name evidence="1" type="ORF">KRR39_10025</name>
</gene>
<evidence type="ECO:0000313" key="2">
    <source>
        <dbReference type="Proteomes" id="UP000683575"/>
    </source>
</evidence>
<sequence length="310" mass="32720">MTAVDRDGRLLARFGGRWLAVPPPHEAPVRIDVQAGLDIGLCWRDVIRPAMHQALRDRHAVAVHGAAVDGGPTGGTLVSGWSESGKTEVALALVEAGASFLSDKWTVAGADGEISAFPVGVGVRGWVMTALPRLQAALPGRARAQLVATRLVRTGTGPLLDRAGSGRVTRLATGLVGRAVELGDRAGLSPSEIRQAYGQVDDPARRVQLTTVVLLLTGPTDRVVVEEAPSGWAAQRLARTAAYERRTWYDLQERGAYAGLPHRAGARDAAIADEEGLLAAVMDGASRVLRVTCPFPCDPRRVVDALAAFG</sequence>
<proteinExistence type="predicted"/>
<dbReference type="Proteomes" id="UP000683575">
    <property type="component" value="Chromosome"/>
</dbReference>
<dbReference type="AlphaFoldDB" id="A0A975T270"/>
<reference evidence="1" key="1">
    <citation type="submission" date="2021-06" db="EMBL/GenBank/DDBJ databases">
        <title>Complete genome sequence of Nocardioides sp. G188.</title>
        <authorList>
            <person name="Im W.-T."/>
        </authorList>
    </citation>
    <scope>NUCLEOTIDE SEQUENCE</scope>
    <source>
        <strain evidence="1">G188</strain>
    </source>
</reference>
<organism evidence="1 2">
    <name type="scientific">Nocardioides panacis</name>
    <dbReference type="NCBI Taxonomy" id="2849501"/>
    <lineage>
        <taxon>Bacteria</taxon>
        <taxon>Bacillati</taxon>
        <taxon>Actinomycetota</taxon>
        <taxon>Actinomycetes</taxon>
        <taxon>Propionibacteriales</taxon>
        <taxon>Nocardioidaceae</taxon>
        <taxon>Nocardioides</taxon>
    </lineage>
</organism>
<dbReference type="EMBL" id="CP077062">
    <property type="protein sequence ID" value="QWZ10032.1"/>
    <property type="molecule type" value="Genomic_DNA"/>
</dbReference>
<accession>A0A975T270</accession>
<dbReference type="RefSeq" id="WP_216941878.1">
    <property type="nucleotide sequence ID" value="NZ_CP077062.1"/>
</dbReference>
<dbReference type="KEGG" id="nps:KRR39_10025"/>
<keyword evidence="2" id="KW-1185">Reference proteome</keyword>
<protein>
    <submittedName>
        <fullName evidence="1">Uncharacterized protein</fullName>
    </submittedName>
</protein>
<name>A0A975T270_9ACTN</name>